<dbReference type="Proteomes" id="UP000095558">
    <property type="component" value="Unassembled WGS sequence"/>
</dbReference>
<accession>A0A173YPY4</accession>
<reference evidence="1 2" key="1">
    <citation type="submission" date="2015-09" db="EMBL/GenBank/DDBJ databases">
        <authorList>
            <consortium name="Pathogen Informatics"/>
        </authorList>
    </citation>
    <scope>NUCLEOTIDE SEQUENCE [LARGE SCALE GENOMIC DNA]</scope>
    <source>
        <strain evidence="1 2">2789STDY5834855</strain>
    </source>
</reference>
<dbReference type="EMBL" id="CYZV01000003">
    <property type="protein sequence ID" value="CUN65266.1"/>
    <property type="molecule type" value="Genomic_DNA"/>
</dbReference>
<organism evidence="1 2">
    <name type="scientific">Clostridium disporicum</name>
    <dbReference type="NCBI Taxonomy" id="84024"/>
    <lineage>
        <taxon>Bacteria</taxon>
        <taxon>Bacillati</taxon>
        <taxon>Bacillota</taxon>
        <taxon>Clostridia</taxon>
        <taxon>Eubacteriales</taxon>
        <taxon>Clostridiaceae</taxon>
        <taxon>Clostridium</taxon>
    </lineage>
</organism>
<proteinExistence type="predicted"/>
<sequence length="49" mass="5886">MKKSLFIIPLLFISLSFNFINTYSTKEINKNIQNNIYTPKSVPSKWWYN</sequence>
<gene>
    <name evidence="1" type="ORF">ERS852470_00409</name>
</gene>
<dbReference type="AlphaFoldDB" id="A0A173YPY4"/>
<protein>
    <submittedName>
        <fullName evidence="1">Uncharacterized protein</fullName>
    </submittedName>
</protein>
<dbReference type="RefSeq" id="WP_156327339.1">
    <property type="nucleotide sequence ID" value="NZ_CYZV01000003.1"/>
</dbReference>
<name>A0A173YPY4_9CLOT</name>
<evidence type="ECO:0000313" key="1">
    <source>
        <dbReference type="EMBL" id="CUN65266.1"/>
    </source>
</evidence>
<evidence type="ECO:0000313" key="2">
    <source>
        <dbReference type="Proteomes" id="UP000095558"/>
    </source>
</evidence>